<dbReference type="InterPro" id="IPR029485">
    <property type="entry name" value="CAT_C"/>
</dbReference>
<dbReference type="EMBL" id="HBIX01019175">
    <property type="protein sequence ID" value="CAE0720879.1"/>
    <property type="molecule type" value="Transcribed_RNA"/>
</dbReference>
<dbReference type="InterPro" id="IPR002293">
    <property type="entry name" value="AA/rel_permease1"/>
</dbReference>
<proteinExistence type="predicted"/>
<feature type="transmembrane region" description="Helical" evidence="6">
    <location>
        <begin position="70"/>
        <end position="90"/>
    </location>
</feature>
<evidence type="ECO:0000256" key="1">
    <source>
        <dbReference type="ARBA" id="ARBA00004141"/>
    </source>
</evidence>
<feature type="transmembrane region" description="Helical" evidence="6">
    <location>
        <begin position="514"/>
        <end position="532"/>
    </location>
</feature>
<dbReference type="PANTHER" id="PTHR43243:SF4">
    <property type="entry name" value="CATIONIC AMINO ACID TRANSPORTER 4"/>
    <property type="match status" value="1"/>
</dbReference>
<name>A0A7S4ELJ9_9STRA</name>
<gene>
    <name evidence="8" type="ORF">PAUS00366_LOCUS13633</name>
</gene>
<feature type="transmembrane region" description="Helical" evidence="6">
    <location>
        <begin position="347"/>
        <end position="371"/>
    </location>
</feature>
<evidence type="ECO:0000259" key="7">
    <source>
        <dbReference type="Pfam" id="PF13906"/>
    </source>
</evidence>
<sequence length="629" mass="67253">MISRQLFDAMHRKKSLSEARYNSGDGDNDTTSGLRKSLNAVDLILYGLGSAVGAGIYILAGIGAKLAGPAISLSFLGCGLSCTLTALAYAEFSSLIPASGSAYIYTYVAFGEVYAFCVGWNLILGYGFTASVAARAWADYIGDFMVKMTGADWIIPYCTEVPLFSSIWTDYTCSPLSVVIVLVSTIVLLRGTKDSSTFNNLICVTNLSILALIVVSALVSGSVEATDNLTPFAPSGMPGILRGAGLVFYAFIGFDMVASLSEEVIHPEKNMPIGIVGSLLLSTLIYCGVTLVVVGMTPLPFLGETTPLVNAILANACCSHSEQMEVVHAGEEAEVCLKDCPAFEKPVLAFVSRVVSGGAGFGLMAACFTSLMGQPRIFYRMALDGLWFPLFARVDPETQTMSEGILMTGFVAAVIACFVPLEALANLISLGTLMVFTFVDAGVILLRLGNVSEKILKDRLNSGNTRTEEEEAASSSTIKNHQKRVIQLLVVFTISVLGISFILSNTLGLPSSRIPLLFLTAVALICGMLICYTPDSWTEKHQSITVSPHFECPCFPIIPLGGVALNTMLMGGLPLSSWVLCAFWLACGLTIYIFYGINHSKLGESRSPLCHADTDRLLTNSKEYNSADQ</sequence>
<dbReference type="GO" id="GO:0015171">
    <property type="term" value="F:amino acid transmembrane transporter activity"/>
    <property type="evidence" value="ECO:0007669"/>
    <property type="project" value="TreeGrafter"/>
</dbReference>
<feature type="transmembrane region" description="Helical" evidence="6">
    <location>
        <begin position="168"/>
        <end position="189"/>
    </location>
</feature>
<evidence type="ECO:0000256" key="3">
    <source>
        <dbReference type="ARBA" id="ARBA00022692"/>
    </source>
</evidence>
<organism evidence="8">
    <name type="scientific">Pseudo-nitzschia australis</name>
    <dbReference type="NCBI Taxonomy" id="44445"/>
    <lineage>
        <taxon>Eukaryota</taxon>
        <taxon>Sar</taxon>
        <taxon>Stramenopiles</taxon>
        <taxon>Ochrophyta</taxon>
        <taxon>Bacillariophyta</taxon>
        <taxon>Bacillariophyceae</taxon>
        <taxon>Bacillariophycidae</taxon>
        <taxon>Bacillariales</taxon>
        <taxon>Bacillariaceae</taxon>
        <taxon>Pseudo-nitzschia</taxon>
    </lineage>
</organism>
<reference evidence="8" key="1">
    <citation type="submission" date="2021-01" db="EMBL/GenBank/DDBJ databases">
        <authorList>
            <person name="Corre E."/>
            <person name="Pelletier E."/>
            <person name="Niang G."/>
            <person name="Scheremetjew M."/>
            <person name="Finn R."/>
            <person name="Kale V."/>
            <person name="Holt S."/>
            <person name="Cochrane G."/>
            <person name="Meng A."/>
            <person name="Brown T."/>
            <person name="Cohen L."/>
        </authorList>
    </citation>
    <scope>NUCLEOTIDE SEQUENCE</scope>
    <source>
        <strain evidence="8">10249 10 AB</strain>
    </source>
</reference>
<keyword evidence="2" id="KW-0813">Transport</keyword>
<evidence type="ECO:0000313" key="8">
    <source>
        <dbReference type="EMBL" id="CAE0720879.1"/>
    </source>
</evidence>
<feature type="transmembrane region" description="Helical" evidence="6">
    <location>
        <begin position="404"/>
        <end position="421"/>
    </location>
</feature>
<dbReference type="PANTHER" id="PTHR43243">
    <property type="entry name" value="INNER MEMBRANE TRANSPORTER YGJI-RELATED"/>
    <property type="match status" value="1"/>
</dbReference>
<keyword evidence="4 6" id="KW-1133">Transmembrane helix</keyword>
<evidence type="ECO:0000256" key="2">
    <source>
        <dbReference type="ARBA" id="ARBA00022448"/>
    </source>
</evidence>
<feature type="transmembrane region" description="Helical" evidence="6">
    <location>
        <begin position="553"/>
        <end position="571"/>
    </location>
</feature>
<keyword evidence="5 6" id="KW-0472">Membrane</keyword>
<feature type="domain" description="Cationic amino acid transporter C-terminal" evidence="7">
    <location>
        <begin position="550"/>
        <end position="600"/>
    </location>
</feature>
<feature type="transmembrane region" description="Helical" evidence="6">
    <location>
        <begin position="102"/>
        <end position="123"/>
    </location>
</feature>
<evidence type="ECO:0000256" key="4">
    <source>
        <dbReference type="ARBA" id="ARBA00022989"/>
    </source>
</evidence>
<dbReference type="Pfam" id="PF13906">
    <property type="entry name" value="AA_permease_C"/>
    <property type="match status" value="1"/>
</dbReference>
<dbReference type="Pfam" id="PF13520">
    <property type="entry name" value="AA_permease_2"/>
    <property type="match status" value="1"/>
</dbReference>
<evidence type="ECO:0000256" key="5">
    <source>
        <dbReference type="ARBA" id="ARBA00023136"/>
    </source>
</evidence>
<comment type="subcellular location">
    <subcellularLocation>
        <location evidence="1">Membrane</location>
        <topology evidence="1">Multi-pass membrane protein</topology>
    </subcellularLocation>
</comment>
<feature type="transmembrane region" description="Helical" evidence="6">
    <location>
        <begin position="273"/>
        <end position="296"/>
    </location>
</feature>
<feature type="transmembrane region" description="Helical" evidence="6">
    <location>
        <begin position="485"/>
        <end position="508"/>
    </location>
</feature>
<dbReference type="AlphaFoldDB" id="A0A7S4ELJ9"/>
<feature type="transmembrane region" description="Helical" evidence="6">
    <location>
        <begin position="577"/>
        <end position="597"/>
    </location>
</feature>
<feature type="transmembrane region" description="Helical" evidence="6">
    <location>
        <begin position="427"/>
        <end position="449"/>
    </location>
</feature>
<dbReference type="GO" id="GO:0016020">
    <property type="term" value="C:membrane"/>
    <property type="evidence" value="ECO:0007669"/>
    <property type="project" value="UniProtKB-SubCell"/>
</dbReference>
<feature type="transmembrane region" description="Helical" evidence="6">
    <location>
        <begin position="43"/>
        <end position="64"/>
    </location>
</feature>
<protein>
    <recommendedName>
        <fullName evidence="7">Cationic amino acid transporter C-terminal domain-containing protein</fullName>
    </recommendedName>
</protein>
<feature type="transmembrane region" description="Helical" evidence="6">
    <location>
        <begin position="201"/>
        <end position="220"/>
    </location>
</feature>
<keyword evidence="3 6" id="KW-0812">Transmembrane</keyword>
<dbReference type="Gene3D" id="1.20.1740.10">
    <property type="entry name" value="Amino acid/polyamine transporter I"/>
    <property type="match status" value="1"/>
</dbReference>
<evidence type="ECO:0000256" key="6">
    <source>
        <dbReference type="SAM" id="Phobius"/>
    </source>
</evidence>
<accession>A0A7S4ELJ9</accession>
<feature type="transmembrane region" description="Helical" evidence="6">
    <location>
        <begin position="240"/>
        <end position="261"/>
    </location>
</feature>